<evidence type="ECO:0000313" key="3">
    <source>
        <dbReference type="Proteomes" id="UP000298646"/>
    </source>
</evidence>
<dbReference type="InterPro" id="IPR027417">
    <property type="entry name" value="P-loop_NTPase"/>
</dbReference>
<keyword evidence="1" id="KW-0175">Coiled coil</keyword>
<dbReference type="RefSeq" id="WP_137084590.1">
    <property type="nucleotide sequence ID" value="NZ_CP039907.1"/>
</dbReference>
<sequence length="650" mass="72313">MQRTDIKTWHDDIAKKSKLDLETTQSVLSRYSIKPIITPAIPQRLRILSLAFTGEKQGKLSGPIKFDWSGLTPGVHAIVSDDNFMGKTTLMKLMKMGLSGSSGPQKDIEGWFHTLLLRFSLDEEVFETRLEDFLNRRGSLVNLKGGKERVLGTFDGGDAFKATMEAFFLSRLGLHSTRMVTNRGGKEVVQEHGWPWLASIMSIDPDPEDVFGGLRGMSVGGMPSYLMRMFVGLPWVGTHTDIKAALKSIEMENARSDQASQRNQSTSRDRLKELEGQRAVLQTKLTGPSDLDVFDAKEKDAMLRLSKVSEEIQALIATRAELADNLSAANEAVTHAIRARHSFDESKQAGTVFRLLRPEYCPSCDEVFTDDYREEKQRHHDCIVCGRKEKEDDDDDGASAEYRERLLAEENAAKLVSKKLKSALTKVSVDADTKNSERNAIESELREVQVAMRNAQSMASLWREALKLDAQMEEVRRLINNAPEVSNPDKVVLEAADKVTQGLFSESQKDVFAEVAKLATDFAQSFGMKTLERLEFSGARLKVFKSGTSTPFGECTPGEKTRLKIACNLAMIQVSERRGVGRHPGLLFIDSPGAAEAKDENVAQIIVGLAGLQSVLPGVQVFFTCINNDAILTHVPCENVRKSWEDGYMW</sequence>
<evidence type="ECO:0000313" key="2">
    <source>
        <dbReference type="EMBL" id="QCM00034.1"/>
    </source>
</evidence>
<dbReference type="Proteomes" id="UP000298646">
    <property type="component" value="Chromosome circular"/>
</dbReference>
<proteinExistence type="predicted"/>
<evidence type="ECO:0008006" key="4">
    <source>
        <dbReference type="Google" id="ProtNLM"/>
    </source>
</evidence>
<accession>A0AAE6EK46</accession>
<dbReference type="EMBL" id="CP039907">
    <property type="protein sequence ID" value="QCM00034.1"/>
    <property type="molecule type" value="Genomic_DNA"/>
</dbReference>
<gene>
    <name evidence="2" type="ORF">CFBP6624_07730</name>
</gene>
<feature type="coiled-coil region" evidence="1">
    <location>
        <begin position="305"/>
        <end position="332"/>
    </location>
</feature>
<reference evidence="2 3" key="1">
    <citation type="submission" date="2019-04" db="EMBL/GenBank/DDBJ databases">
        <title>Complete genome sequence of Agrobacterium tumefaciens CFBP6624.</title>
        <authorList>
            <person name="Haryono M."/>
            <person name="Lin Y.-C."/>
            <person name="Lai E.-M."/>
            <person name="Kuo C.-H."/>
        </authorList>
    </citation>
    <scope>NUCLEOTIDE SEQUENCE [LARGE SCALE GENOMIC DNA]</scope>
    <source>
        <strain evidence="2 3">CFBP6624</strain>
    </source>
</reference>
<name>A0AAE6EK46_AGRTU</name>
<protein>
    <recommendedName>
        <fullName evidence="4">Large ATP-binding protein</fullName>
    </recommendedName>
</protein>
<dbReference type="AlphaFoldDB" id="A0AAE6EK46"/>
<dbReference type="Gene3D" id="3.40.50.300">
    <property type="entry name" value="P-loop containing nucleotide triphosphate hydrolases"/>
    <property type="match status" value="1"/>
</dbReference>
<organism evidence="2 3">
    <name type="scientific">Agrobacterium tumefaciens</name>
    <dbReference type="NCBI Taxonomy" id="358"/>
    <lineage>
        <taxon>Bacteria</taxon>
        <taxon>Pseudomonadati</taxon>
        <taxon>Pseudomonadota</taxon>
        <taxon>Alphaproteobacteria</taxon>
        <taxon>Hyphomicrobiales</taxon>
        <taxon>Rhizobiaceae</taxon>
        <taxon>Rhizobium/Agrobacterium group</taxon>
        <taxon>Agrobacterium</taxon>
        <taxon>Agrobacterium tumefaciens complex</taxon>
    </lineage>
</organism>
<evidence type="ECO:0000256" key="1">
    <source>
        <dbReference type="SAM" id="Coils"/>
    </source>
</evidence>